<dbReference type="InterPro" id="IPR046341">
    <property type="entry name" value="SET_dom_sf"/>
</dbReference>
<dbReference type="Proteomes" id="UP000054558">
    <property type="component" value="Unassembled WGS sequence"/>
</dbReference>
<keyword evidence="6" id="KW-0949">S-adenosyl-L-methionine</keyword>
<evidence type="ECO:0000256" key="3">
    <source>
        <dbReference type="ARBA" id="ARBA00022454"/>
    </source>
</evidence>
<dbReference type="InterPro" id="IPR006560">
    <property type="entry name" value="AWS_dom"/>
</dbReference>
<feature type="region of interest" description="Disordered" evidence="11">
    <location>
        <begin position="697"/>
        <end position="1211"/>
    </location>
</feature>
<dbReference type="GO" id="GO:0008270">
    <property type="term" value="F:zinc ion binding"/>
    <property type="evidence" value="ECO:0007669"/>
    <property type="project" value="UniProtKB-KW"/>
</dbReference>
<dbReference type="GO" id="GO:0032259">
    <property type="term" value="P:methylation"/>
    <property type="evidence" value="ECO:0007669"/>
    <property type="project" value="UniProtKB-KW"/>
</dbReference>
<evidence type="ECO:0000256" key="4">
    <source>
        <dbReference type="ARBA" id="ARBA00022603"/>
    </source>
</evidence>
<keyword evidence="4 16" id="KW-0489">Methyltransferase</keyword>
<evidence type="ECO:0000256" key="6">
    <source>
        <dbReference type="ARBA" id="ARBA00022691"/>
    </source>
</evidence>
<feature type="compositionally biased region" description="Pro residues" evidence="11">
    <location>
        <begin position="649"/>
        <end position="665"/>
    </location>
</feature>
<feature type="compositionally biased region" description="Pro residues" evidence="11">
    <location>
        <begin position="1083"/>
        <end position="1106"/>
    </location>
</feature>
<dbReference type="Gene3D" id="3.30.40.100">
    <property type="match status" value="1"/>
</dbReference>
<evidence type="ECO:0000259" key="14">
    <source>
        <dbReference type="PROSITE" id="PS51050"/>
    </source>
</evidence>
<evidence type="ECO:0000256" key="8">
    <source>
        <dbReference type="ARBA" id="ARBA00022771"/>
    </source>
</evidence>
<feature type="compositionally biased region" description="Basic and acidic residues" evidence="11">
    <location>
        <begin position="772"/>
        <end position="825"/>
    </location>
</feature>
<evidence type="ECO:0000259" key="15">
    <source>
        <dbReference type="PROSITE" id="PS51215"/>
    </source>
</evidence>
<feature type="region of interest" description="Disordered" evidence="11">
    <location>
        <begin position="360"/>
        <end position="391"/>
    </location>
</feature>
<feature type="compositionally biased region" description="Low complexity" evidence="11">
    <location>
        <begin position="1164"/>
        <end position="1175"/>
    </location>
</feature>
<protein>
    <submittedName>
        <fullName evidence="16">Histone-lysine N-methyltransferase SETD2</fullName>
    </submittedName>
</protein>
<comment type="subcellular location">
    <subcellularLocation>
        <location evidence="2">Chromosome</location>
    </subcellularLocation>
    <subcellularLocation>
        <location evidence="1">Nucleus</location>
    </subcellularLocation>
</comment>
<dbReference type="OMA" id="ESHHETE"/>
<evidence type="ECO:0000313" key="17">
    <source>
        <dbReference type="Proteomes" id="UP000054558"/>
    </source>
</evidence>
<dbReference type="PRINTS" id="PR01217">
    <property type="entry name" value="PRICHEXTENSN"/>
</dbReference>
<dbReference type="Pfam" id="PF17907">
    <property type="entry name" value="AWS"/>
    <property type="match status" value="1"/>
</dbReference>
<dbReference type="SMART" id="SM00317">
    <property type="entry name" value="SET"/>
    <property type="match status" value="1"/>
</dbReference>
<feature type="region of interest" description="Disordered" evidence="11">
    <location>
        <begin position="66"/>
        <end position="121"/>
    </location>
</feature>
<feature type="compositionally biased region" description="Low complexity" evidence="11">
    <location>
        <begin position="903"/>
        <end position="916"/>
    </location>
</feature>
<evidence type="ECO:0000256" key="9">
    <source>
        <dbReference type="ARBA" id="ARBA00022833"/>
    </source>
</evidence>
<feature type="region of interest" description="Disordered" evidence="11">
    <location>
        <begin position="426"/>
        <end position="474"/>
    </location>
</feature>
<feature type="domain" description="SET" evidence="12">
    <location>
        <begin position="194"/>
        <end position="311"/>
    </location>
</feature>
<dbReference type="InterPro" id="IPR044437">
    <property type="entry name" value="SETD2/Set2_SET"/>
</dbReference>
<dbReference type="GO" id="GO:0006355">
    <property type="term" value="P:regulation of DNA-templated transcription"/>
    <property type="evidence" value="ECO:0000318"/>
    <property type="project" value="GO_Central"/>
</dbReference>
<keyword evidence="7" id="KW-0479">Metal-binding</keyword>
<dbReference type="InterPro" id="IPR003616">
    <property type="entry name" value="Post-SET_dom"/>
</dbReference>
<dbReference type="GO" id="GO:0046975">
    <property type="term" value="F:histone H3K36 methyltransferase activity"/>
    <property type="evidence" value="ECO:0000318"/>
    <property type="project" value="GO_Central"/>
</dbReference>
<dbReference type="Gene3D" id="1.10.1740.100">
    <property type="entry name" value="Set2, Rpb1 interacting domain"/>
    <property type="match status" value="1"/>
</dbReference>
<dbReference type="SMART" id="SM00508">
    <property type="entry name" value="PostSET"/>
    <property type="match status" value="1"/>
</dbReference>
<dbReference type="InterPro" id="IPR011124">
    <property type="entry name" value="Znf_CW"/>
</dbReference>
<dbReference type="PROSITE" id="PS51215">
    <property type="entry name" value="AWS"/>
    <property type="match status" value="1"/>
</dbReference>
<feature type="compositionally biased region" description="Pro residues" evidence="11">
    <location>
        <begin position="1115"/>
        <end position="1147"/>
    </location>
</feature>
<feature type="compositionally biased region" description="Pro residues" evidence="11">
    <location>
        <begin position="962"/>
        <end position="986"/>
    </location>
</feature>
<feature type="compositionally biased region" description="Acidic residues" evidence="11">
    <location>
        <begin position="86"/>
        <end position="106"/>
    </location>
</feature>
<feature type="domain" description="CW-type" evidence="14">
    <location>
        <begin position="13"/>
        <end position="66"/>
    </location>
</feature>
<evidence type="ECO:0000256" key="10">
    <source>
        <dbReference type="ARBA" id="ARBA00023242"/>
    </source>
</evidence>
<dbReference type="Gene3D" id="2.170.270.10">
    <property type="entry name" value="SET domain"/>
    <property type="match status" value="1"/>
</dbReference>
<evidence type="ECO:0000259" key="12">
    <source>
        <dbReference type="PROSITE" id="PS50280"/>
    </source>
</evidence>
<proteinExistence type="predicted"/>
<feature type="compositionally biased region" description="Polar residues" evidence="11">
    <location>
        <begin position="761"/>
        <end position="771"/>
    </location>
</feature>
<dbReference type="CDD" id="cd19172">
    <property type="entry name" value="SET_SETD2"/>
    <property type="match status" value="1"/>
</dbReference>
<evidence type="ECO:0000256" key="7">
    <source>
        <dbReference type="ARBA" id="ARBA00022723"/>
    </source>
</evidence>
<accession>A0A1Y1IHW9</accession>
<reference evidence="16 17" key="1">
    <citation type="journal article" date="2014" name="Nat. Commun.">
        <title>Klebsormidium flaccidum genome reveals primary factors for plant terrestrial adaptation.</title>
        <authorList>
            <person name="Hori K."/>
            <person name="Maruyama F."/>
            <person name="Fujisawa T."/>
            <person name="Togashi T."/>
            <person name="Yamamoto N."/>
            <person name="Seo M."/>
            <person name="Sato S."/>
            <person name="Yamada T."/>
            <person name="Mori H."/>
            <person name="Tajima N."/>
            <person name="Moriyama T."/>
            <person name="Ikeuchi M."/>
            <person name="Watanabe M."/>
            <person name="Wada H."/>
            <person name="Kobayashi K."/>
            <person name="Saito M."/>
            <person name="Masuda T."/>
            <person name="Sasaki-Sekimoto Y."/>
            <person name="Mashiguchi K."/>
            <person name="Awai K."/>
            <person name="Shimojima M."/>
            <person name="Masuda S."/>
            <person name="Iwai M."/>
            <person name="Nobusawa T."/>
            <person name="Narise T."/>
            <person name="Kondo S."/>
            <person name="Saito H."/>
            <person name="Sato R."/>
            <person name="Murakawa M."/>
            <person name="Ihara Y."/>
            <person name="Oshima-Yamada Y."/>
            <person name="Ohtaka K."/>
            <person name="Satoh M."/>
            <person name="Sonobe K."/>
            <person name="Ishii M."/>
            <person name="Ohtani R."/>
            <person name="Kanamori-Sato M."/>
            <person name="Honoki R."/>
            <person name="Miyazaki D."/>
            <person name="Mochizuki H."/>
            <person name="Umetsu J."/>
            <person name="Higashi K."/>
            <person name="Shibata D."/>
            <person name="Kamiya Y."/>
            <person name="Sato N."/>
            <person name="Nakamura Y."/>
            <person name="Tabata S."/>
            <person name="Ida S."/>
            <person name="Kurokawa K."/>
            <person name="Ohta H."/>
        </authorList>
    </citation>
    <scope>NUCLEOTIDE SEQUENCE [LARGE SCALE GENOMIC DNA]</scope>
    <source>
        <strain evidence="16 17">NIES-2285</strain>
    </source>
</reference>
<keyword evidence="8" id="KW-0863">Zinc-finger</keyword>
<dbReference type="STRING" id="105231.A0A1Y1IHW9"/>
<evidence type="ECO:0000259" key="13">
    <source>
        <dbReference type="PROSITE" id="PS50868"/>
    </source>
</evidence>
<dbReference type="PROSITE" id="PS50280">
    <property type="entry name" value="SET"/>
    <property type="match status" value="1"/>
</dbReference>
<evidence type="ECO:0000256" key="11">
    <source>
        <dbReference type="SAM" id="MobiDB-lite"/>
    </source>
</evidence>
<feature type="domain" description="AWS" evidence="15">
    <location>
        <begin position="142"/>
        <end position="192"/>
    </location>
</feature>
<dbReference type="InterPro" id="IPR001214">
    <property type="entry name" value="SET_dom"/>
</dbReference>
<feature type="compositionally biased region" description="Basic and acidic residues" evidence="11">
    <location>
        <begin position="838"/>
        <end position="857"/>
    </location>
</feature>
<feature type="domain" description="Post-SET" evidence="13">
    <location>
        <begin position="318"/>
        <end position="334"/>
    </location>
</feature>
<evidence type="ECO:0000256" key="1">
    <source>
        <dbReference type="ARBA" id="ARBA00004123"/>
    </source>
</evidence>
<dbReference type="SUPFAM" id="SSF82199">
    <property type="entry name" value="SET domain"/>
    <property type="match status" value="1"/>
</dbReference>
<dbReference type="CDD" id="cd15517">
    <property type="entry name" value="PHD_TCF19_like"/>
    <property type="match status" value="1"/>
</dbReference>
<organism evidence="16 17">
    <name type="scientific">Klebsormidium nitens</name>
    <name type="common">Green alga</name>
    <name type="synonym">Ulothrix nitens</name>
    <dbReference type="NCBI Taxonomy" id="105231"/>
    <lineage>
        <taxon>Eukaryota</taxon>
        <taxon>Viridiplantae</taxon>
        <taxon>Streptophyta</taxon>
        <taxon>Klebsormidiophyceae</taxon>
        <taxon>Klebsormidiales</taxon>
        <taxon>Klebsormidiaceae</taxon>
        <taxon>Klebsormidium</taxon>
    </lineage>
</organism>
<dbReference type="PROSITE" id="PS50868">
    <property type="entry name" value="POST_SET"/>
    <property type="match status" value="1"/>
</dbReference>
<dbReference type="OrthoDB" id="422362at2759"/>
<evidence type="ECO:0000313" key="16">
    <source>
        <dbReference type="EMBL" id="GAQ87738.1"/>
    </source>
</evidence>
<evidence type="ECO:0000256" key="5">
    <source>
        <dbReference type="ARBA" id="ARBA00022679"/>
    </source>
</evidence>
<dbReference type="Pfam" id="PF07496">
    <property type="entry name" value="zf-CW"/>
    <property type="match status" value="1"/>
</dbReference>
<dbReference type="Pfam" id="PF00856">
    <property type="entry name" value="SET"/>
    <property type="match status" value="1"/>
</dbReference>
<dbReference type="PANTHER" id="PTHR22884">
    <property type="entry name" value="SET DOMAIN PROTEINS"/>
    <property type="match status" value="1"/>
</dbReference>
<gene>
    <name evidence="16" type="ORF">KFL_003730160</name>
</gene>
<name>A0A1Y1IHW9_KLENI</name>
<feature type="compositionally biased region" description="Pro residues" evidence="11">
    <location>
        <begin position="1045"/>
        <end position="1073"/>
    </location>
</feature>
<dbReference type="GO" id="GO:0005634">
    <property type="term" value="C:nucleus"/>
    <property type="evidence" value="ECO:0000318"/>
    <property type="project" value="GO_Central"/>
</dbReference>
<dbReference type="SMART" id="SM00570">
    <property type="entry name" value="AWS"/>
    <property type="match status" value="1"/>
</dbReference>
<keyword evidence="10" id="KW-0539">Nucleus</keyword>
<keyword evidence="17" id="KW-1185">Reference proteome</keyword>
<keyword evidence="5 16" id="KW-0808">Transferase</keyword>
<keyword evidence="9" id="KW-0862">Zinc</keyword>
<dbReference type="EMBL" id="DF237322">
    <property type="protein sequence ID" value="GAQ87738.1"/>
    <property type="molecule type" value="Genomic_DNA"/>
</dbReference>
<evidence type="ECO:0000256" key="2">
    <source>
        <dbReference type="ARBA" id="ARBA00004286"/>
    </source>
</evidence>
<feature type="compositionally biased region" description="Gly residues" evidence="11">
    <location>
        <begin position="464"/>
        <end position="473"/>
    </location>
</feature>
<keyword evidence="3" id="KW-0158">Chromosome</keyword>
<dbReference type="InterPro" id="IPR050777">
    <property type="entry name" value="SET2_Histone-Lys_MeTrsfase"/>
</dbReference>
<dbReference type="GO" id="GO:0000785">
    <property type="term" value="C:chromatin"/>
    <property type="evidence" value="ECO:0000318"/>
    <property type="project" value="GO_Central"/>
</dbReference>
<dbReference type="InterPro" id="IPR038190">
    <property type="entry name" value="SRI_sf"/>
</dbReference>
<feature type="region of interest" description="Disordered" evidence="11">
    <location>
        <begin position="643"/>
        <end position="674"/>
    </location>
</feature>
<sequence>MAQPRAAGAALAAKEKETWVQCDKCQKWRRVPVEMADALTDDDKWFCKMNPDSAFNRCKVPQEMSDAEINRQLGIDSDQEGGQQESADDAEEDGEEEEASSSESEEAGTPPPRSEGDRKPAVWQLTRQNLYVTRKRKAWKDEEVMVCQCWPPPPGKRGCLEDCLNRLVKVECAPKHCPCGDACTNQQFQRRAYRQLEVARCGSKGFGLRACEDIPKQTFFIEYTGEVLDEATFEGRLRQYAREGQRHMYFMTIGNGEYIDACQKGNLGRFINHSCNPNAEVQKWQVRGELCVGLFTLRDVVAGEELTFDYNYDKSRKDAKPCLCGEPQCRGWIGGDLDSPAAKKVQARIERARERVAADSAAVAAEEEEPEPIMLPEEAGGGGGGGRGEGEAVPADMAAVLEGNKRFQKKQAQLLQVALQYRGSGSAGQAALDDAERKLAKKRKKGSEPEGAPPRSKKVKAGKGGRGAAGKGAGVVRSEVERELAGLLDEEGGLERRKGAAQEFITLLAQAEVAGGEGKGGRKLCSTRDLMVLLEALLRTHSRSVLKDFVATNGLEVVKSLLLHLREDPDKPPVLRKLVRTLEFLADQGLLHAEHLLQLHPAAAHALSPPPTLHDALALLERHSDRELQARVRQFRLKLLPATRAPGAPGLPAPRRPLSPAPPFPGASYSRGSDPELARLAGRLPQDTTFGRNEARAYGAGPAERWGQNGPGDALRYDSPADGSSRGDRGMPSCAMPHERDAARGPSRPASPRPPLRNLAQQDSTRGPQSRSPEREAFRSGRECFNERGEGRARVTELPWGEERRAEDRPREGRGHERRSRERTRSPARRSWSPGPPPREHSPRRERRRTGFSDHAGDPWAEEQGAQQREPGPSSQKAGQAAPSNGPPKRDASEGGASAVPTAAPQQGASGGAQEQRPVDVGAAPLSPRSLEAEGRRKVAVWQQRMLATIQAGEGKAHPTAGPSPGPPAPPAEAGSTPPPWGPRSAPPVRSGSHQPGPPRAPWEGPTANAAMAQPPWHSPAPPGTGAPWTRPSERSPFAPGLHPLQPPPLPPDGAAPPPPPGEPQPPPPPPSYPVATQRPYPGGAPPPPLPGQLAPPPPPLPPQPMRPGEGGYLRPPPLPPYASLPPQPAFPPARPPMHPPPLPSGPTPAAMQRPPGPPPPAPAALANGGQAHAASPTMAPHGGAGEARRGAPGSEDSSSRDWISDEPTSSDFQHLVMEIVRYRMAAYKFKIQKNKAEEICSKLTGKIISGEKKAYQEREKQGQGKGPRPLQKSVLGAKVKKFVVDYMEQYFAKAANGVP</sequence>
<dbReference type="PROSITE" id="PS51050">
    <property type="entry name" value="ZF_CW"/>
    <property type="match status" value="1"/>
</dbReference>